<dbReference type="GO" id="GO:0006631">
    <property type="term" value="P:fatty acid metabolic process"/>
    <property type="evidence" value="ECO:0007669"/>
    <property type="project" value="UniProtKB-KW"/>
</dbReference>
<comment type="similarity">
    <text evidence="2">Belongs to the fatty acid desaturase type 2 family.</text>
</comment>
<name>A0A0E1VVK3_BURPE</name>
<evidence type="ECO:0000313" key="13">
    <source>
        <dbReference type="EMBL" id="EET04903.1"/>
    </source>
</evidence>
<keyword evidence="7" id="KW-0408">Iron</keyword>
<evidence type="ECO:0000256" key="9">
    <source>
        <dbReference type="ARBA" id="ARBA00023136"/>
    </source>
</evidence>
<evidence type="ECO:0000259" key="12">
    <source>
        <dbReference type="Pfam" id="PF00487"/>
    </source>
</evidence>
<evidence type="ECO:0000256" key="8">
    <source>
        <dbReference type="ARBA" id="ARBA00023098"/>
    </source>
</evidence>
<dbReference type="Proteomes" id="UP000001812">
    <property type="component" value="Chromosome II"/>
</dbReference>
<feature type="transmembrane region" description="Helical" evidence="11">
    <location>
        <begin position="116"/>
        <end position="136"/>
    </location>
</feature>
<feature type="domain" description="Fatty acid desaturase" evidence="12">
    <location>
        <begin position="86"/>
        <end position="304"/>
    </location>
</feature>
<dbReference type="HOGENOM" id="CLU_027359_1_1_4"/>
<feature type="transmembrane region" description="Helical" evidence="11">
    <location>
        <begin position="52"/>
        <end position="75"/>
    </location>
</feature>
<dbReference type="InterPro" id="IPR005804">
    <property type="entry name" value="FA_desaturase_dom"/>
</dbReference>
<dbReference type="PANTHER" id="PTHR11351">
    <property type="entry name" value="ACYL-COA DESATURASE"/>
    <property type="match status" value="1"/>
</dbReference>
<evidence type="ECO:0000256" key="11">
    <source>
        <dbReference type="SAM" id="Phobius"/>
    </source>
</evidence>
<dbReference type="InterPro" id="IPR015876">
    <property type="entry name" value="Acyl-CoA_DS"/>
</dbReference>
<dbReference type="RefSeq" id="WP_004529286.1">
    <property type="nucleotide sequence ID" value="NZ_CM000833.1"/>
</dbReference>
<evidence type="ECO:0000256" key="6">
    <source>
        <dbReference type="ARBA" id="ARBA00023002"/>
    </source>
</evidence>
<gene>
    <name evidence="13" type="ORF">BURPS1710A_A2076</name>
</gene>
<dbReference type="GeneID" id="93064286"/>
<keyword evidence="8" id="KW-0443">Lipid metabolism</keyword>
<keyword evidence="6" id="KW-0560">Oxidoreductase</keyword>
<feature type="transmembrane region" description="Helical" evidence="11">
    <location>
        <begin position="231"/>
        <end position="253"/>
    </location>
</feature>
<feature type="transmembrane region" description="Helical" evidence="11">
    <location>
        <begin position="206"/>
        <end position="224"/>
    </location>
</feature>
<dbReference type="AlphaFoldDB" id="A0A0E1VVK3"/>
<dbReference type="EMBL" id="CM000833">
    <property type="protein sequence ID" value="EET04903.1"/>
    <property type="molecule type" value="Genomic_DNA"/>
</dbReference>
<keyword evidence="3 11" id="KW-0812">Transmembrane</keyword>
<keyword evidence="5 11" id="KW-1133">Transmembrane helix</keyword>
<evidence type="ECO:0000256" key="4">
    <source>
        <dbReference type="ARBA" id="ARBA00022832"/>
    </source>
</evidence>
<evidence type="ECO:0000256" key="1">
    <source>
        <dbReference type="ARBA" id="ARBA00004141"/>
    </source>
</evidence>
<protein>
    <submittedName>
        <fullName evidence="13">Fatty acid desaturase family protein</fullName>
    </submittedName>
</protein>
<keyword evidence="9 11" id="KW-0472">Membrane</keyword>
<evidence type="ECO:0000256" key="3">
    <source>
        <dbReference type="ARBA" id="ARBA00022692"/>
    </source>
</evidence>
<evidence type="ECO:0000256" key="7">
    <source>
        <dbReference type="ARBA" id="ARBA00023004"/>
    </source>
</evidence>
<feature type="compositionally biased region" description="Low complexity" evidence="10">
    <location>
        <begin position="15"/>
        <end position="31"/>
    </location>
</feature>
<evidence type="ECO:0000256" key="5">
    <source>
        <dbReference type="ARBA" id="ARBA00022989"/>
    </source>
</evidence>
<organism evidence="13">
    <name type="scientific">Burkholderia pseudomallei 1710a</name>
    <dbReference type="NCBI Taxonomy" id="320371"/>
    <lineage>
        <taxon>Bacteria</taxon>
        <taxon>Pseudomonadati</taxon>
        <taxon>Pseudomonadota</taxon>
        <taxon>Betaproteobacteria</taxon>
        <taxon>Burkholderiales</taxon>
        <taxon>Burkholderiaceae</taxon>
        <taxon>Burkholderia</taxon>
        <taxon>pseudomallei group</taxon>
    </lineage>
</organism>
<proteinExistence type="inferred from homology"/>
<feature type="transmembrane region" description="Helical" evidence="11">
    <location>
        <begin position="81"/>
        <end position="104"/>
    </location>
</feature>
<dbReference type="PANTHER" id="PTHR11351:SF3">
    <property type="entry name" value="BLL4393 PROTEIN"/>
    <property type="match status" value="1"/>
</dbReference>
<keyword evidence="4" id="KW-0276">Fatty acid metabolism</keyword>
<reference evidence="13" key="1">
    <citation type="submission" date="2009-05" db="EMBL/GenBank/DDBJ databases">
        <authorList>
            <person name="Harkins D.M."/>
            <person name="DeShazer D."/>
            <person name="Woods D.E."/>
            <person name="Brinkac L.M."/>
            <person name="Brown K.A."/>
            <person name="Hung G.C."/>
            <person name="Tuanyok A."/>
            <person name="Zhang B."/>
            <person name="Nierman W.C."/>
        </authorList>
    </citation>
    <scope>NUCLEOTIDE SEQUENCE [LARGE SCALE GENOMIC DNA]</scope>
    <source>
        <strain evidence="13">1710a</strain>
    </source>
</reference>
<dbReference type="CDD" id="cd03505">
    <property type="entry name" value="Delta9-FADS-like"/>
    <property type="match status" value="1"/>
</dbReference>
<evidence type="ECO:0000256" key="2">
    <source>
        <dbReference type="ARBA" id="ARBA00008749"/>
    </source>
</evidence>
<dbReference type="GO" id="GO:0016717">
    <property type="term" value="F:oxidoreductase activity, acting on paired donors, with oxidation of a pair of donors resulting in the reduction of molecular oxygen to two molecules of water"/>
    <property type="evidence" value="ECO:0007669"/>
    <property type="project" value="InterPro"/>
</dbReference>
<dbReference type="Pfam" id="PF00487">
    <property type="entry name" value="FA_desaturase"/>
    <property type="match status" value="1"/>
</dbReference>
<accession>A0A0E1VVK3</accession>
<comment type="subcellular location">
    <subcellularLocation>
        <location evidence="1">Membrane</location>
        <topology evidence="1">Multi-pass membrane protein</topology>
    </subcellularLocation>
</comment>
<dbReference type="GO" id="GO:0016020">
    <property type="term" value="C:membrane"/>
    <property type="evidence" value="ECO:0007669"/>
    <property type="project" value="UniProtKB-SubCell"/>
</dbReference>
<evidence type="ECO:0000256" key="10">
    <source>
        <dbReference type="SAM" id="MobiDB-lite"/>
    </source>
</evidence>
<sequence>MKHASAESPDSAGCAETPARAPAGSAADTAAPPAPDERASGHLSRASSARHLGVAALPAAGTAAAIALWAGFGLAPRVQDIAMLAVFYVLNILGMELALHRYFAHRTFKAKPAVKIALAILGSLAYMGPLMWWVAIHRLHHANADRPGDPHTPQLGGRGFAGRAKGILHGHVGWLFDPSSARPKGWNQYANDMYRDPTLLRIHLAYDYWLLLGLLLPGALGWLLDPSWRGALLGLLWGGTVRIFLATNAIWAVNSIGHALGGRRPFPGRDQSRNAAWLALVTLGAGWHNNHHAFPQYASTRLTRWQIDVTGMLIALLERLGLVWDVQHPDRDAVRERLANARRDDA</sequence>
<dbReference type="PRINTS" id="PR00075">
    <property type="entry name" value="FACDDSATRASE"/>
</dbReference>
<feature type="region of interest" description="Disordered" evidence="10">
    <location>
        <begin position="1"/>
        <end position="43"/>
    </location>
</feature>